<dbReference type="PIRSF" id="PIRSF002070">
    <property type="entry name" value="SSB"/>
    <property type="match status" value="1"/>
</dbReference>
<gene>
    <name evidence="5" type="ORF">ELB75_00215</name>
</gene>
<dbReference type="CDD" id="cd04496">
    <property type="entry name" value="SSB_OBF"/>
    <property type="match status" value="1"/>
</dbReference>
<dbReference type="AlphaFoldDB" id="A0A3S9SGJ6"/>
<dbReference type="PROSITE" id="PS50935">
    <property type="entry name" value="SSB"/>
    <property type="match status" value="1"/>
</dbReference>
<dbReference type="InterPro" id="IPR000424">
    <property type="entry name" value="Primosome_PriB/ssb"/>
</dbReference>
<dbReference type="OrthoDB" id="9809878at2"/>
<dbReference type="InterPro" id="IPR012340">
    <property type="entry name" value="NA-bd_OB-fold"/>
</dbReference>
<feature type="compositionally biased region" description="Acidic residues" evidence="4">
    <location>
        <begin position="134"/>
        <end position="144"/>
    </location>
</feature>
<evidence type="ECO:0000256" key="1">
    <source>
        <dbReference type="ARBA" id="ARBA00023125"/>
    </source>
</evidence>
<dbReference type="Pfam" id="PF00436">
    <property type="entry name" value="SSB"/>
    <property type="match status" value="1"/>
</dbReference>
<dbReference type="GO" id="GO:0006260">
    <property type="term" value="P:DNA replication"/>
    <property type="evidence" value="ECO:0007669"/>
    <property type="project" value="InterPro"/>
</dbReference>
<organism evidence="5 6">
    <name type="scientific">Eikenella corrodens</name>
    <dbReference type="NCBI Taxonomy" id="539"/>
    <lineage>
        <taxon>Bacteria</taxon>
        <taxon>Pseudomonadati</taxon>
        <taxon>Pseudomonadota</taxon>
        <taxon>Betaproteobacteria</taxon>
        <taxon>Neisseriales</taxon>
        <taxon>Neisseriaceae</taxon>
        <taxon>Eikenella</taxon>
    </lineage>
</organism>
<evidence type="ECO:0000313" key="6">
    <source>
        <dbReference type="Proteomes" id="UP000282435"/>
    </source>
</evidence>
<dbReference type="RefSeq" id="WP_126982175.1">
    <property type="nucleotide sequence ID" value="NZ_CP034670.1"/>
</dbReference>
<dbReference type="GO" id="GO:0003697">
    <property type="term" value="F:single-stranded DNA binding"/>
    <property type="evidence" value="ECO:0007669"/>
    <property type="project" value="InterPro"/>
</dbReference>
<reference evidence="5 6" key="1">
    <citation type="submission" date="2018-12" db="EMBL/GenBank/DDBJ databases">
        <title>Genome sequencing of Eikenella corrodens KCOM 3110 (= JS217).</title>
        <authorList>
            <person name="Koo J.-K."/>
            <person name="Park S.-N."/>
            <person name="Lim Y.K."/>
        </authorList>
    </citation>
    <scope>NUCLEOTIDE SEQUENCE [LARGE SCALE GENOMIC DNA]</scope>
    <source>
        <strain evidence="5 6">KCOM 3110</strain>
    </source>
</reference>
<dbReference type="SUPFAM" id="SSF50249">
    <property type="entry name" value="Nucleic acid-binding proteins"/>
    <property type="match status" value="1"/>
</dbReference>
<feature type="region of interest" description="Disordered" evidence="4">
    <location>
        <begin position="101"/>
        <end position="144"/>
    </location>
</feature>
<dbReference type="Proteomes" id="UP000282435">
    <property type="component" value="Chromosome"/>
</dbReference>
<accession>A0A3S9SGJ6</accession>
<proteinExistence type="predicted"/>
<keyword evidence="1 2" id="KW-0238">DNA-binding</keyword>
<sequence length="144" mass="15828">MSTIAVAGRFTKDGEIRITPNGHHILNFGIAENVYINGKEQPQFFNCQLFGNRAEKLAPYIKKGGAATVFGSLQIRQYTDRQGIERQSIDIIVGDITLQGSRDQAHASQPATHHAAARPHTAQPARQQPAEPVPQDEIDDSIPF</sequence>
<name>A0A3S9SGJ6_EIKCO</name>
<evidence type="ECO:0000256" key="4">
    <source>
        <dbReference type="SAM" id="MobiDB-lite"/>
    </source>
</evidence>
<evidence type="ECO:0000256" key="3">
    <source>
        <dbReference type="RuleBase" id="RU000524"/>
    </source>
</evidence>
<evidence type="ECO:0000313" key="5">
    <source>
        <dbReference type="EMBL" id="AZR58604.1"/>
    </source>
</evidence>
<dbReference type="Gene3D" id="2.40.50.140">
    <property type="entry name" value="Nucleic acid-binding proteins"/>
    <property type="match status" value="1"/>
</dbReference>
<feature type="compositionally biased region" description="Low complexity" evidence="4">
    <location>
        <begin position="109"/>
        <end position="130"/>
    </location>
</feature>
<dbReference type="EMBL" id="CP034670">
    <property type="protein sequence ID" value="AZR58604.1"/>
    <property type="molecule type" value="Genomic_DNA"/>
</dbReference>
<dbReference type="InterPro" id="IPR011344">
    <property type="entry name" value="ssDNA-bd"/>
</dbReference>
<evidence type="ECO:0000256" key="2">
    <source>
        <dbReference type="PIRNR" id="PIRNR002070"/>
    </source>
</evidence>
<protein>
    <recommendedName>
        <fullName evidence="2 3">Single-stranded DNA-binding protein</fullName>
    </recommendedName>
</protein>
<dbReference type="NCBIfam" id="TIGR00621">
    <property type="entry name" value="ssb"/>
    <property type="match status" value="1"/>
</dbReference>